<dbReference type="EMBL" id="MIKF01000337">
    <property type="protein sequence ID" value="RTE72026.1"/>
    <property type="molecule type" value="Genomic_DNA"/>
</dbReference>
<evidence type="ECO:0000313" key="2">
    <source>
        <dbReference type="EMBL" id="RTE72026.1"/>
    </source>
</evidence>
<name>A0A430L8F5_9HYPO</name>
<dbReference type="Proteomes" id="UP000287124">
    <property type="component" value="Unassembled WGS sequence"/>
</dbReference>
<reference evidence="2 3" key="1">
    <citation type="submission" date="2017-06" db="EMBL/GenBank/DDBJ databases">
        <title>Comparative genomic analysis of Ambrosia Fusariam Clade fungi.</title>
        <authorList>
            <person name="Stajich J.E."/>
            <person name="Carrillo J."/>
            <person name="Kijimoto T."/>
            <person name="Eskalen A."/>
            <person name="O'Donnell K."/>
            <person name="Kasson M."/>
        </authorList>
    </citation>
    <scope>NUCLEOTIDE SEQUENCE [LARGE SCALE GENOMIC DNA]</scope>
    <source>
        <strain evidence="2 3">UCR1854</strain>
    </source>
</reference>
<comment type="caution">
    <text evidence="2">The sequence shown here is derived from an EMBL/GenBank/DDBJ whole genome shotgun (WGS) entry which is preliminary data.</text>
</comment>
<protein>
    <submittedName>
        <fullName evidence="2">Uncharacterized protein</fullName>
    </submittedName>
</protein>
<evidence type="ECO:0000256" key="1">
    <source>
        <dbReference type="SAM" id="MobiDB-lite"/>
    </source>
</evidence>
<proteinExistence type="predicted"/>
<evidence type="ECO:0000313" key="3">
    <source>
        <dbReference type="Proteomes" id="UP000287124"/>
    </source>
</evidence>
<feature type="region of interest" description="Disordered" evidence="1">
    <location>
        <begin position="186"/>
        <end position="210"/>
    </location>
</feature>
<organism evidence="2 3">
    <name type="scientific">Fusarium euwallaceae</name>
    <dbReference type="NCBI Taxonomy" id="1147111"/>
    <lineage>
        <taxon>Eukaryota</taxon>
        <taxon>Fungi</taxon>
        <taxon>Dikarya</taxon>
        <taxon>Ascomycota</taxon>
        <taxon>Pezizomycotina</taxon>
        <taxon>Sordariomycetes</taxon>
        <taxon>Hypocreomycetidae</taxon>
        <taxon>Hypocreales</taxon>
        <taxon>Nectriaceae</taxon>
        <taxon>Fusarium</taxon>
        <taxon>Fusarium solani species complex</taxon>
    </lineage>
</organism>
<sequence length="210" mass="23429">MASKNYSTRATSATSTLTTAVLATLAACLGCLSKAVRLKVPSESLWSWLVSEWYCFSRTNLQQALSGFNYISPFNAAFAFTNETELQRIPMRPYFIIEHILDAIEWERHRLIGPDPNQTITQRSAVGAIIPSHTVPQPPSFFFSAEFPDSVHQNGERRMEQLSRLLENGPLADEIITLHYVAPADFDSSDEDEAPTTEGNTPETMALDMI</sequence>
<dbReference type="AlphaFoldDB" id="A0A430L8F5"/>
<dbReference type="PROSITE" id="PS51257">
    <property type="entry name" value="PROKAR_LIPOPROTEIN"/>
    <property type="match status" value="1"/>
</dbReference>
<keyword evidence="3" id="KW-1185">Reference proteome</keyword>
<gene>
    <name evidence="2" type="ORF">BHE90_013569</name>
</gene>
<accession>A0A430L8F5</accession>